<name>A0ABT0TFG7_9FLAO</name>
<dbReference type="InterPro" id="IPR029044">
    <property type="entry name" value="Nucleotide-diphossugar_trans"/>
</dbReference>
<dbReference type="SUPFAM" id="SSF53448">
    <property type="entry name" value="Nucleotide-diphospho-sugar transferases"/>
    <property type="match status" value="1"/>
</dbReference>
<dbReference type="PANTHER" id="PTHR43685">
    <property type="entry name" value="GLYCOSYLTRANSFERASE"/>
    <property type="match status" value="1"/>
</dbReference>
<comment type="caution">
    <text evidence="2">The sequence shown here is derived from an EMBL/GenBank/DDBJ whole genome shotgun (WGS) entry which is preliminary data.</text>
</comment>
<evidence type="ECO:0000313" key="3">
    <source>
        <dbReference type="Proteomes" id="UP001203342"/>
    </source>
</evidence>
<protein>
    <submittedName>
        <fullName evidence="2">Glycosyltransferase family 2 protein</fullName>
    </submittedName>
</protein>
<evidence type="ECO:0000313" key="2">
    <source>
        <dbReference type="EMBL" id="MCL9769729.1"/>
    </source>
</evidence>
<evidence type="ECO:0000259" key="1">
    <source>
        <dbReference type="Pfam" id="PF00535"/>
    </source>
</evidence>
<dbReference type="Pfam" id="PF00535">
    <property type="entry name" value="Glycos_transf_2"/>
    <property type="match status" value="1"/>
</dbReference>
<dbReference type="Gene3D" id="3.90.550.10">
    <property type="entry name" value="Spore Coat Polysaccharide Biosynthesis Protein SpsA, Chain A"/>
    <property type="match status" value="1"/>
</dbReference>
<keyword evidence="3" id="KW-1185">Reference proteome</keyword>
<dbReference type="InterPro" id="IPR001173">
    <property type="entry name" value="Glyco_trans_2-like"/>
</dbReference>
<feature type="domain" description="Glycosyltransferase 2-like" evidence="1">
    <location>
        <begin position="5"/>
        <end position="117"/>
    </location>
</feature>
<sequence length="315" mass="36869">MINISVIIPAYNASRFIEKAINSALEQSEVAEVIVVNDGSKDATEEIVKHLQKSNDKVKLFHHTNKENKGRSATRNLGIQKAISEYIAFLDADDFYLPDRFKNDTKLFQKNPEIDGVYNAVDFHFYRDISEHEKKQLVLNTMTQPIESSKLFEALISGKYGHFQIDGLTVKKNLFTKTGLFNEKLKVAEDTDIFWKMALKGNLISGIIDTPVALRGVHEANIFNDKEVYAVYTIKMYESMFFWAGKNKLSQYNLDILLKWIWLLRYKQNNSISKDIFYWMYLFWNNKKVFFSTLSLKYFPIVQKRKQLFPFIFNR</sequence>
<dbReference type="EMBL" id="JAMLJN010000003">
    <property type="protein sequence ID" value="MCL9769729.1"/>
    <property type="molecule type" value="Genomic_DNA"/>
</dbReference>
<dbReference type="InterPro" id="IPR050834">
    <property type="entry name" value="Glycosyltransf_2"/>
</dbReference>
<accession>A0ABT0TFG7</accession>
<dbReference type="PANTHER" id="PTHR43685:SF11">
    <property type="entry name" value="GLYCOSYLTRANSFERASE TAGX-RELATED"/>
    <property type="match status" value="1"/>
</dbReference>
<reference evidence="2 3" key="1">
    <citation type="submission" date="2022-05" db="EMBL/GenBank/DDBJ databases">
        <title>Flavobacterium sp., isolated from activated sludge.</title>
        <authorList>
            <person name="Ran Q."/>
        </authorList>
    </citation>
    <scope>NUCLEOTIDE SEQUENCE [LARGE SCALE GENOMIC DNA]</scope>
    <source>
        <strain evidence="2 3">HXWNR69</strain>
    </source>
</reference>
<proteinExistence type="predicted"/>
<dbReference type="Proteomes" id="UP001203342">
    <property type="component" value="Unassembled WGS sequence"/>
</dbReference>
<dbReference type="CDD" id="cd00761">
    <property type="entry name" value="Glyco_tranf_GTA_type"/>
    <property type="match status" value="1"/>
</dbReference>
<dbReference type="RefSeq" id="WP_250580824.1">
    <property type="nucleotide sequence ID" value="NZ_JAMLJN010000003.1"/>
</dbReference>
<organism evidence="2 3">
    <name type="scientific">Flavobacterium fragile</name>
    <dbReference type="NCBI Taxonomy" id="2949085"/>
    <lineage>
        <taxon>Bacteria</taxon>
        <taxon>Pseudomonadati</taxon>
        <taxon>Bacteroidota</taxon>
        <taxon>Flavobacteriia</taxon>
        <taxon>Flavobacteriales</taxon>
        <taxon>Flavobacteriaceae</taxon>
        <taxon>Flavobacterium</taxon>
    </lineage>
</organism>
<gene>
    <name evidence="2" type="ORF">NAT47_04800</name>
</gene>